<organism evidence="1 2">
    <name type="scientific">Brachionus plicatilis</name>
    <name type="common">Marine rotifer</name>
    <name type="synonym">Brachionus muelleri</name>
    <dbReference type="NCBI Taxonomy" id="10195"/>
    <lineage>
        <taxon>Eukaryota</taxon>
        <taxon>Metazoa</taxon>
        <taxon>Spiralia</taxon>
        <taxon>Gnathifera</taxon>
        <taxon>Rotifera</taxon>
        <taxon>Eurotatoria</taxon>
        <taxon>Monogononta</taxon>
        <taxon>Pseudotrocha</taxon>
        <taxon>Ploima</taxon>
        <taxon>Brachionidae</taxon>
        <taxon>Brachionus</taxon>
    </lineage>
</organism>
<keyword evidence="2" id="KW-1185">Reference proteome</keyword>
<proteinExistence type="predicted"/>
<dbReference type="AlphaFoldDB" id="A0A3M7SU00"/>
<reference evidence="1 2" key="1">
    <citation type="journal article" date="2018" name="Sci. Rep.">
        <title>Genomic signatures of local adaptation to the degree of environmental predictability in rotifers.</title>
        <authorList>
            <person name="Franch-Gras L."/>
            <person name="Hahn C."/>
            <person name="Garcia-Roger E.M."/>
            <person name="Carmona M.J."/>
            <person name="Serra M."/>
            <person name="Gomez A."/>
        </authorList>
    </citation>
    <scope>NUCLEOTIDE SEQUENCE [LARGE SCALE GENOMIC DNA]</scope>
    <source>
        <strain evidence="1">HYR1</strain>
    </source>
</reference>
<evidence type="ECO:0000313" key="2">
    <source>
        <dbReference type="Proteomes" id="UP000276133"/>
    </source>
</evidence>
<gene>
    <name evidence="1" type="ORF">BpHYR1_012777</name>
</gene>
<evidence type="ECO:0000313" key="1">
    <source>
        <dbReference type="EMBL" id="RNA39080.1"/>
    </source>
</evidence>
<accession>A0A3M7SU00</accession>
<comment type="caution">
    <text evidence="1">The sequence shown here is derived from an EMBL/GenBank/DDBJ whole genome shotgun (WGS) entry which is preliminary data.</text>
</comment>
<dbReference type="Proteomes" id="UP000276133">
    <property type="component" value="Unassembled WGS sequence"/>
</dbReference>
<name>A0A3M7SU00_BRAPC</name>
<sequence length="75" mass="8662">MLKSSRIAQKVDNNILIAFNTTRNEQISFIKLGSFIAPNDKIKYHFTISCLRVPILILITWRINKPFLDSIVETV</sequence>
<dbReference type="EMBL" id="REGN01000792">
    <property type="protein sequence ID" value="RNA39080.1"/>
    <property type="molecule type" value="Genomic_DNA"/>
</dbReference>
<protein>
    <submittedName>
        <fullName evidence="1">Uncharacterized protein</fullName>
    </submittedName>
</protein>